<dbReference type="InterPro" id="IPR006554">
    <property type="entry name" value="Helicase-like_DEXD_c2"/>
</dbReference>
<dbReference type="Gene3D" id="3.90.320.10">
    <property type="match status" value="1"/>
</dbReference>
<dbReference type="RefSeq" id="WP_035167825.1">
    <property type="nucleotide sequence ID" value="NZ_CP018906.1"/>
</dbReference>
<dbReference type="GO" id="GO:0006281">
    <property type="term" value="P:DNA repair"/>
    <property type="evidence" value="ECO:0007669"/>
    <property type="project" value="UniProtKB-KW"/>
</dbReference>
<evidence type="ECO:0000256" key="6">
    <source>
        <dbReference type="ARBA" id="ARBA00022806"/>
    </source>
</evidence>
<dbReference type="InterPro" id="IPR042493">
    <property type="entry name" value="XPD_DNA_FeS"/>
</dbReference>
<dbReference type="GO" id="GO:0046872">
    <property type="term" value="F:metal ion binding"/>
    <property type="evidence" value="ECO:0007669"/>
    <property type="project" value="UniProtKB-KW"/>
</dbReference>
<keyword evidence="16" id="KW-1185">Reference proteome</keyword>
<dbReference type="SUPFAM" id="SSF52540">
    <property type="entry name" value="P-loop containing nucleoside triphosphate hydrolases"/>
    <property type="match status" value="2"/>
</dbReference>
<dbReference type="SMART" id="SM00488">
    <property type="entry name" value="DEXDc2"/>
    <property type="match status" value="1"/>
</dbReference>
<sequence length="785" mass="89732">MANIQIGIRTLVEFILRRGDLVPTSVSDNSMAAGSRIHRKIQKSRPSTYSSEVALKTDFDYLDTTYEISGRADGINRTDSETLIEEIKTSDVKFSELPDNTLDLYWAQAKVYGYILMTTEGLDQVTIQLTYVQTPDEQITPTKIVYKKTEATEFFNSLISEYKKWLKLSRDLAESRVTTAKAVTFPFPKYRAGQYDISKVVYKTIVNDKHLFLEAPTGTGKTISTLFPAVKSMGEELINRIFYFTAKQSTRRVCEEAVKLLSGKGLAIKSITLTAREQISFPEEKDVPADQNPYMVGYYNRIKPAILDIINNESQITKAEVQSYAQKHQVDPFEFSLDVSLFCDIIICDYNYLFDPQVHLQRFFSVPDNTNCFLIDEAHNLVSRAREMYSATLSMKPIPNLIERLKANEEENQPVIKRLRGLKRAFMRYSKESRDNDESTYSQVEPIPNFTSKVSKLIDAIHDWLSGRKPSDTVDAVVDYYLSCRTYNLISQYYDETYRTRIVLTDDDILFRQFCIDPAQQISESLDLGRAAILFSATLSPLDYYRRVLGNEPNSIKYAAGSSFPRNNFELIIQQGIDTTYRHRQNSIPDICASLFAMINGREGHYLAFFPSMTYMNKVVEAFNLAYPDIETHMQQADMSHEERTEFLNRFRATDGKTMMGFAVLGGIFSEGVDLKSEQLIGVAIVGVGLPMINEESNLVKDYYDNDNHQGFMFAYQLPGFNNVTQAAGRLIRTQTDKGIIVLMDARFAQNRYRSIFPTQWSKPRIINSPTALSDIVSKFWRDNL</sequence>
<comment type="similarity">
    <text evidence="13">Belongs to the helicase family. DinG subfamily.</text>
</comment>
<keyword evidence="8" id="KW-0408">Iron</keyword>
<keyword evidence="1" id="KW-0004">4Fe-4S</keyword>
<dbReference type="PANTHER" id="PTHR11472:SF34">
    <property type="entry name" value="REGULATOR OF TELOMERE ELONGATION HELICASE 1"/>
    <property type="match status" value="1"/>
</dbReference>
<dbReference type="AlphaFoldDB" id="A0A1S6QID7"/>
<dbReference type="SMART" id="SM00491">
    <property type="entry name" value="HELICc2"/>
    <property type="match status" value="1"/>
</dbReference>
<dbReference type="Pfam" id="PF13307">
    <property type="entry name" value="Helicase_C_2"/>
    <property type="match status" value="1"/>
</dbReference>
<evidence type="ECO:0000256" key="5">
    <source>
        <dbReference type="ARBA" id="ARBA00022801"/>
    </source>
</evidence>
<dbReference type="PROSITE" id="PS51193">
    <property type="entry name" value="HELICASE_ATP_BIND_2"/>
    <property type="match status" value="1"/>
</dbReference>
<gene>
    <name evidence="15" type="ORF">PL11_005240</name>
</gene>
<dbReference type="eggNOG" id="COG1199">
    <property type="taxonomic scope" value="Bacteria"/>
</dbReference>
<evidence type="ECO:0000256" key="3">
    <source>
        <dbReference type="ARBA" id="ARBA00022741"/>
    </source>
</evidence>
<dbReference type="GO" id="GO:0005524">
    <property type="term" value="F:ATP binding"/>
    <property type="evidence" value="ECO:0007669"/>
    <property type="project" value="UniProtKB-KW"/>
</dbReference>
<dbReference type="Pfam" id="PF06733">
    <property type="entry name" value="DEAD_2"/>
    <property type="match status" value="1"/>
</dbReference>
<dbReference type="Gene3D" id="1.10.30.20">
    <property type="entry name" value="Bacterial XPD DNA helicase, FeS cluster domain"/>
    <property type="match status" value="1"/>
</dbReference>
<evidence type="ECO:0000256" key="9">
    <source>
        <dbReference type="ARBA" id="ARBA00023014"/>
    </source>
</evidence>
<name>A0A1S6QID7_9LACO</name>
<dbReference type="GO" id="GO:0016818">
    <property type="term" value="F:hydrolase activity, acting on acid anhydrides, in phosphorus-containing anhydrides"/>
    <property type="evidence" value="ECO:0007669"/>
    <property type="project" value="InterPro"/>
</dbReference>
<keyword evidence="4" id="KW-0227">DNA damage</keyword>
<dbReference type="InterPro" id="IPR045028">
    <property type="entry name" value="DinG/Rad3-like"/>
</dbReference>
<evidence type="ECO:0000256" key="8">
    <source>
        <dbReference type="ARBA" id="ARBA00023004"/>
    </source>
</evidence>
<evidence type="ECO:0000256" key="12">
    <source>
        <dbReference type="ARBA" id="ARBA00023235"/>
    </source>
</evidence>
<evidence type="ECO:0000256" key="4">
    <source>
        <dbReference type="ARBA" id="ARBA00022763"/>
    </source>
</evidence>
<evidence type="ECO:0000256" key="2">
    <source>
        <dbReference type="ARBA" id="ARBA00022723"/>
    </source>
</evidence>
<dbReference type="InterPro" id="IPR011604">
    <property type="entry name" value="PDDEXK-like_dom_sf"/>
</dbReference>
<evidence type="ECO:0000256" key="7">
    <source>
        <dbReference type="ARBA" id="ARBA00022840"/>
    </source>
</evidence>
<keyword evidence="6 15" id="KW-0347">Helicase</keyword>
<keyword evidence="5" id="KW-0378">Hydrolase</keyword>
<keyword evidence="2" id="KW-0479">Metal-binding</keyword>
<proteinExistence type="inferred from homology"/>
<dbReference type="PANTHER" id="PTHR11472">
    <property type="entry name" value="DNA REPAIR DEAD HELICASE RAD3/XP-D SUBFAMILY MEMBER"/>
    <property type="match status" value="1"/>
</dbReference>
<dbReference type="GO" id="GO:0003677">
    <property type="term" value="F:DNA binding"/>
    <property type="evidence" value="ECO:0007669"/>
    <property type="project" value="UniProtKB-KW"/>
</dbReference>
<dbReference type="GO" id="GO:0003678">
    <property type="term" value="F:DNA helicase activity"/>
    <property type="evidence" value="ECO:0007669"/>
    <property type="project" value="InterPro"/>
</dbReference>
<protein>
    <submittedName>
        <fullName evidence="15">ATP-dependent helicase</fullName>
    </submittedName>
</protein>
<keyword evidence="7" id="KW-0067">ATP-binding</keyword>
<organism evidence="15 16">
    <name type="scientific">Lentilactobacillus curieae</name>
    <dbReference type="NCBI Taxonomy" id="1138822"/>
    <lineage>
        <taxon>Bacteria</taxon>
        <taxon>Bacillati</taxon>
        <taxon>Bacillota</taxon>
        <taxon>Bacilli</taxon>
        <taxon>Lactobacillales</taxon>
        <taxon>Lactobacillaceae</taxon>
        <taxon>Lentilactobacillus</taxon>
    </lineage>
</organism>
<dbReference type="InterPro" id="IPR006555">
    <property type="entry name" value="ATP-dep_Helicase_C"/>
</dbReference>
<accession>A0A1S6QID7</accession>
<dbReference type="Gene3D" id="1.10.275.40">
    <property type="match status" value="1"/>
</dbReference>
<dbReference type="InterPro" id="IPR010614">
    <property type="entry name" value="RAD3-like_helicase_DEAD"/>
</dbReference>
<evidence type="ECO:0000256" key="13">
    <source>
        <dbReference type="ARBA" id="ARBA00038058"/>
    </source>
</evidence>
<reference evidence="15 16" key="1">
    <citation type="journal article" date="2015" name="Genome Announc.">
        <title>Genome Sequence of Lactobacillus curieae CCTCC M 2011381T, a Novel Producer of Gamma-aminobutyric Acid.</title>
        <authorList>
            <person name="Wang Y."/>
            <person name="Wang Y."/>
            <person name="Lang C."/>
            <person name="Wei D."/>
            <person name="Xu P."/>
            <person name="Xie J."/>
        </authorList>
    </citation>
    <scope>NUCLEOTIDE SEQUENCE [LARGE SCALE GENOMIC DNA]</scope>
    <source>
        <strain evidence="15 16">CCTCC M 2011381</strain>
    </source>
</reference>
<dbReference type="KEGG" id="lcu:PL11_005240"/>
<evidence type="ECO:0000256" key="10">
    <source>
        <dbReference type="ARBA" id="ARBA00023125"/>
    </source>
</evidence>
<keyword evidence="10" id="KW-0238">DNA-binding</keyword>
<keyword evidence="11" id="KW-0234">DNA repair</keyword>
<dbReference type="InterPro" id="IPR014013">
    <property type="entry name" value="Helic_SF1/SF2_ATP-bd_DinG/Rad3"/>
</dbReference>
<keyword evidence="3" id="KW-0547">Nucleotide-binding</keyword>
<keyword evidence="9" id="KW-0411">Iron-sulfur</keyword>
<evidence type="ECO:0000313" key="15">
    <source>
        <dbReference type="EMBL" id="AQW21376.1"/>
    </source>
</evidence>
<feature type="domain" description="Helicase ATP-binding" evidence="14">
    <location>
        <begin position="180"/>
        <end position="445"/>
    </location>
</feature>
<dbReference type="Gene3D" id="3.40.50.300">
    <property type="entry name" value="P-loop containing nucleotide triphosphate hydrolases"/>
    <property type="match status" value="2"/>
</dbReference>
<evidence type="ECO:0000256" key="11">
    <source>
        <dbReference type="ARBA" id="ARBA00023204"/>
    </source>
</evidence>
<evidence type="ECO:0000313" key="16">
    <source>
        <dbReference type="Proteomes" id="UP000030361"/>
    </source>
</evidence>
<evidence type="ECO:0000259" key="14">
    <source>
        <dbReference type="PROSITE" id="PS51193"/>
    </source>
</evidence>
<dbReference type="GO" id="GO:0051539">
    <property type="term" value="F:4 iron, 4 sulfur cluster binding"/>
    <property type="evidence" value="ECO:0007669"/>
    <property type="project" value="UniProtKB-KW"/>
</dbReference>
<dbReference type="EMBL" id="CP018906">
    <property type="protein sequence ID" value="AQW21376.1"/>
    <property type="molecule type" value="Genomic_DNA"/>
</dbReference>
<evidence type="ECO:0000256" key="1">
    <source>
        <dbReference type="ARBA" id="ARBA00022485"/>
    </source>
</evidence>
<keyword evidence="12" id="KW-0413">Isomerase</keyword>
<dbReference type="Proteomes" id="UP000030361">
    <property type="component" value="Chromosome"/>
</dbReference>
<dbReference type="OrthoDB" id="9765586at2"/>
<dbReference type="InterPro" id="IPR027417">
    <property type="entry name" value="P-loop_NTPase"/>
</dbReference>